<dbReference type="EMBL" id="CP074132">
    <property type="protein sequence ID" value="QUX27137.1"/>
    <property type="molecule type" value="Genomic_DNA"/>
</dbReference>
<feature type="compositionally biased region" description="Basic and acidic residues" evidence="1">
    <location>
        <begin position="16"/>
        <end position="25"/>
    </location>
</feature>
<evidence type="ECO:0000313" key="4">
    <source>
        <dbReference type="Proteomes" id="UP000678016"/>
    </source>
</evidence>
<keyword evidence="2" id="KW-1133">Transmembrane helix</keyword>
<feature type="region of interest" description="Disordered" evidence="1">
    <location>
        <begin position="1"/>
        <end position="33"/>
    </location>
</feature>
<feature type="transmembrane region" description="Helical" evidence="2">
    <location>
        <begin position="187"/>
        <end position="206"/>
    </location>
</feature>
<sequence>MDCLGQPSEPEEGYAEEARHEHEAATADGKPLRPFRRREVLHRVLYTVEHPGPGGGRVVYTAEVDLGREDGCAELYADGRSQAKAELPAAFPVPGGVIEVDVSLYGVRRVHLVLDDGREQRLTPAPGTIEDLRGRLHRRHPRVSRAIAGLAVAILALNLVLAVPQALELVTGIPRVAELFGSFTSPVALPRWLNAALILAGVLAAVERVLTLRRNRVLDAETLWMNF</sequence>
<organism evidence="3 4">
    <name type="scientific">Nocardiopsis akebiae</name>
    <dbReference type="NCBI Taxonomy" id="2831968"/>
    <lineage>
        <taxon>Bacteria</taxon>
        <taxon>Bacillati</taxon>
        <taxon>Actinomycetota</taxon>
        <taxon>Actinomycetes</taxon>
        <taxon>Streptosporangiales</taxon>
        <taxon>Nocardiopsidaceae</taxon>
        <taxon>Nocardiopsis</taxon>
    </lineage>
</organism>
<protein>
    <submittedName>
        <fullName evidence="3">Uncharacterized protein</fullName>
    </submittedName>
</protein>
<evidence type="ECO:0000313" key="3">
    <source>
        <dbReference type="EMBL" id="QUX27137.1"/>
    </source>
</evidence>
<gene>
    <name evidence="3" type="ORF">KGD83_17520</name>
</gene>
<keyword evidence="4" id="KW-1185">Reference proteome</keyword>
<evidence type="ECO:0000256" key="2">
    <source>
        <dbReference type="SAM" id="Phobius"/>
    </source>
</evidence>
<reference evidence="4" key="1">
    <citation type="submission" date="2021-05" db="EMBL/GenBank/DDBJ databases">
        <title>Direct Submission.</title>
        <authorList>
            <person name="Li K."/>
            <person name="Gao J."/>
        </authorList>
    </citation>
    <scope>NUCLEOTIDE SEQUENCE [LARGE SCALE GENOMIC DNA]</scope>
    <source>
        <strain evidence="4">HDS12</strain>
    </source>
</reference>
<name>A0ABX8BY70_9ACTN</name>
<dbReference type="Proteomes" id="UP000678016">
    <property type="component" value="Chromosome"/>
</dbReference>
<proteinExistence type="predicted"/>
<accession>A0ABX8BY70</accession>
<dbReference type="RefSeq" id="WP_212640217.1">
    <property type="nucleotide sequence ID" value="NZ_CP074132.1"/>
</dbReference>
<evidence type="ECO:0000256" key="1">
    <source>
        <dbReference type="SAM" id="MobiDB-lite"/>
    </source>
</evidence>
<keyword evidence="2" id="KW-0472">Membrane</keyword>
<feature type="transmembrane region" description="Helical" evidence="2">
    <location>
        <begin position="143"/>
        <end position="167"/>
    </location>
</feature>
<keyword evidence="2" id="KW-0812">Transmembrane</keyword>